<dbReference type="SUPFAM" id="SSF48452">
    <property type="entry name" value="TPR-like"/>
    <property type="match status" value="1"/>
</dbReference>
<evidence type="ECO:0000256" key="1">
    <source>
        <dbReference type="PROSITE-ProRule" id="PRU00339"/>
    </source>
</evidence>
<dbReference type="PROSITE" id="PS50005">
    <property type="entry name" value="TPR"/>
    <property type="match status" value="1"/>
</dbReference>
<feature type="compositionally biased region" description="Polar residues" evidence="3">
    <location>
        <begin position="37"/>
        <end position="47"/>
    </location>
</feature>
<comment type="caution">
    <text evidence="4">The sequence shown here is derived from an EMBL/GenBank/DDBJ whole genome shotgun (WGS) entry which is preliminary data.</text>
</comment>
<evidence type="ECO:0000313" key="4">
    <source>
        <dbReference type="EMBL" id="KAF4654363.1"/>
    </source>
</evidence>
<feature type="coiled-coil region" evidence="2">
    <location>
        <begin position="285"/>
        <end position="380"/>
    </location>
</feature>
<keyword evidence="1" id="KW-0802">TPR repeat</keyword>
<evidence type="ECO:0000313" key="5">
    <source>
        <dbReference type="Proteomes" id="UP000591131"/>
    </source>
</evidence>
<dbReference type="AlphaFoldDB" id="A0A7J6L5B2"/>
<reference evidence="4 5" key="1">
    <citation type="submission" date="2020-04" db="EMBL/GenBank/DDBJ databases">
        <title>Perkinsus chesapeaki whole genome sequence.</title>
        <authorList>
            <person name="Bogema D.R."/>
        </authorList>
    </citation>
    <scope>NUCLEOTIDE SEQUENCE [LARGE SCALE GENOMIC DNA]</scope>
    <source>
        <strain evidence="4">ATCC PRA-425</strain>
    </source>
</reference>
<feature type="compositionally biased region" description="Basic and acidic residues" evidence="3">
    <location>
        <begin position="457"/>
        <end position="468"/>
    </location>
</feature>
<feature type="region of interest" description="Disordered" evidence="3">
    <location>
        <begin position="1"/>
        <end position="169"/>
    </location>
</feature>
<evidence type="ECO:0000256" key="3">
    <source>
        <dbReference type="SAM" id="MobiDB-lite"/>
    </source>
</evidence>
<feature type="region of interest" description="Disordered" evidence="3">
    <location>
        <begin position="397"/>
        <end position="468"/>
    </location>
</feature>
<organism evidence="4 5">
    <name type="scientific">Perkinsus chesapeaki</name>
    <name type="common">Clam parasite</name>
    <name type="synonym">Perkinsus andrewsi</name>
    <dbReference type="NCBI Taxonomy" id="330153"/>
    <lineage>
        <taxon>Eukaryota</taxon>
        <taxon>Sar</taxon>
        <taxon>Alveolata</taxon>
        <taxon>Perkinsozoa</taxon>
        <taxon>Perkinsea</taxon>
        <taxon>Perkinsida</taxon>
        <taxon>Perkinsidae</taxon>
        <taxon>Perkinsus</taxon>
    </lineage>
</organism>
<keyword evidence="5" id="KW-1185">Reference proteome</keyword>
<gene>
    <name evidence="4" type="primary">KIF24_2</name>
    <name evidence="4" type="ORF">FOL47_010022</name>
</gene>
<evidence type="ECO:0000256" key="2">
    <source>
        <dbReference type="SAM" id="Coils"/>
    </source>
</evidence>
<dbReference type="EMBL" id="JAAPAO010000740">
    <property type="protein sequence ID" value="KAF4654363.1"/>
    <property type="molecule type" value="Genomic_DNA"/>
</dbReference>
<dbReference type="InterPro" id="IPR011990">
    <property type="entry name" value="TPR-like_helical_dom_sf"/>
</dbReference>
<name>A0A7J6L5B2_PERCH</name>
<protein>
    <submittedName>
        <fullName evidence="4">Kinesin-like protein kif24</fullName>
    </submittedName>
</protein>
<dbReference type="SMART" id="SM00028">
    <property type="entry name" value="TPR"/>
    <property type="match status" value="1"/>
</dbReference>
<feature type="compositionally biased region" description="Basic and acidic residues" evidence="3">
    <location>
        <begin position="440"/>
        <end position="449"/>
    </location>
</feature>
<dbReference type="Pfam" id="PF13181">
    <property type="entry name" value="TPR_8"/>
    <property type="match status" value="1"/>
</dbReference>
<feature type="coiled-coil region" evidence="2">
    <location>
        <begin position="218"/>
        <end position="245"/>
    </location>
</feature>
<dbReference type="Proteomes" id="UP000591131">
    <property type="component" value="Unassembled WGS sequence"/>
</dbReference>
<feature type="repeat" description="TPR" evidence="1">
    <location>
        <begin position="607"/>
        <end position="640"/>
    </location>
</feature>
<dbReference type="Gene3D" id="1.25.40.10">
    <property type="entry name" value="Tetratricopeptide repeat domain"/>
    <property type="match status" value="1"/>
</dbReference>
<dbReference type="InterPro" id="IPR019734">
    <property type="entry name" value="TPR_rpt"/>
</dbReference>
<keyword evidence="2" id="KW-0175">Coiled coil</keyword>
<accession>A0A7J6L5B2</accession>
<dbReference type="OrthoDB" id="2335338at2759"/>
<sequence>MIRPPVGRPRPLVANSSTAGRMPPQTELNRKKRRSSEGSNSVASDGYTSSGTSGRRTLTPVPGPILSSPRVRTMTGMVSPRGGNVRESKIASQGKGKGRRVAAKSAAVRPKRAATSVTPKGPSESRGREIQSPSEPRQPFRVRTAARGRTPSSTRKPAGKIDVSRRDDSTGVVDATVKVDNMEAESSGETARKPVAALELGELSPVVAAQEDRWQRRVEDLTVLLEQRTEEVGNLQRELDREKEVNAERWKEMAVLKGEVESSKSALRNVTSSLKNQVRAREVRLHGVMEELDAKKNEVDRLVAELEETKQQVIHQQERQNQFVANERARADKIAEKLERSESERRKEVQELHSYYQQALHDLKAQNVAHEATIRQLDQSLMEIKSLLLAKETSGNPLSFDDSRCGKPSDTYDSPEPSCMPEVQGANRDESPATRRRRSSVKERIRELEALSAGKKATMENELPKEQKRNPRGILGVYGIPYTFMLFASRKESMPRTLDSSRAKPYQVADHLGLDRASATAPCSAASTPIAKGAGDDSVEDAPSSVEEASLEDVLLDQAHECFNEALDLCSEDKFTLAMAVLEQALGYLTNGGSPDLRNEDARMLLSDIYGQQGVCQQSLGKIDHAIDFYTRAVEVDPEAHACHANLAVLLLSKVTNRGSSDETRLVNSAREHLKQAILLDPTNTEYEDLRRSVEAA</sequence>
<proteinExistence type="predicted"/>
<feature type="compositionally biased region" description="Low complexity" evidence="3">
    <location>
        <begin position="48"/>
        <end position="57"/>
    </location>
</feature>